<proteinExistence type="predicted"/>
<evidence type="ECO:0000256" key="5">
    <source>
        <dbReference type="ARBA" id="ARBA00023277"/>
    </source>
</evidence>
<evidence type="ECO:0000256" key="3">
    <source>
        <dbReference type="ARBA" id="ARBA00022833"/>
    </source>
</evidence>
<dbReference type="PANTHER" id="PTHR22789">
    <property type="entry name" value="FUCULOSE PHOSPHATE ALDOLASE"/>
    <property type="match status" value="1"/>
</dbReference>
<dbReference type="InterPro" id="IPR050197">
    <property type="entry name" value="Aldolase_class_II_sugar_metab"/>
</dbReference>
<comment type="caution">
    <text evidence="7">The sequence shown here is derived from an EMBL/GenBank/DDBJ whole genome shotgun (WGS) entry which is preliminary data.</text>
</comment>
<dbReference type="Pfam" id="PF00596">
    <property type="entry name" value="Aldolase_II"/>
    <property type="match status" value="1"/>
</dbReference>
<sequence>MLEALKERVLQSNLKLVELGLVLFTWGNVSAIDRNSGLVAIKPSGVEYEGMRAEDIVVVNLDGVVIEGGWKPSTDLPTHLALYKAFPEVGGVVHMHSAYATAFAQAGRGIPAYGTTHADYFYGEVPCTRPLTKAEVETYYEHNTGLVIAEAFAGRDPGAVPGCLIKNHGPFAWGKDCEAAVYHAAVLEYCAKMALLTEQLNGAAVPADSYLLDKHYFRKHGANAYYGQEEKA</sequence>
<dbReference type="Gene3D" id="3.40.225.10">
    <property type="entry name" value="Class II aldolase/adducin N-terminal domain"/>
    <property type="match status" value="1"/>
</dbReference>
<comment type="cofactor">
    <cofactor evidence="1">
        <name>Zn(2+)</name>
        <dbReference type="ChEBI" id="CHEBI:29105"/>
    </cofactor>
</comment>
<organism evidence="7">
    <name type="scientific">bioreactor metagenome</name>
    <dbReference type="NCBI Taxonomy" id="1076179"/>
    <lineage>
        <taxon>unclassified sequences</taxon>
        <taxon>metagenomes</taxon>
        <taxon>ecological metagenomes</taxon>
    </lineage>
</organism>
<keyword evidence="5" id="KW-0119">Carbohydrate metabolism</keyword>
<evidence type="ECO:0000313" key="7">
    <source>
        <dbReference type="EMBL" id="MPM65280.1"/>
    </source>
</evidence>
<dbReference type="NCBIfam" id="NF006047">
    <property type="entry name" value="PRK08193.1"/>
    <property type="match status" value="1"/>
</dbReference>
<keyword evidence="4 7" id="KW-0413">Isomerase</keyword>
<evidence type="ECO:0000256" key="1">
    <source>
        <dbReference type="ARBA" id="ARBA00001947"/>
    </source>
</evidence>
<dbReference type="GO" id="GO:0008742">
    <property type="term" value="F:L-ribulose-phosphate 4-epimerase activity"/>
    <property type="evidence" value="ECO:0007669"/>
    <property type="project" value="UniProtKB-EC"/>
</dbReference>
<name>A0A645BIJ4_9ZZZZ</name>
<accession>A0A645BIJ4</accession>
<evidence type="ECO:0000256" key="2">
    <source>
        <dbReference type="ARBA" id="ARBA00022723"/>
    </source>
</evidence>
<feature type="domain" description="Class II aldolase/adducin N-terminal" evidence="6">
    <location>
        <begin position="7"/>
        <end position="195"/>
    </location>
</feature>
<dbReference type="InterPro" id="IPR036409">
    <property type="entry name" value="Aldolase_II/adducin_N_sf"/>
</dbReference>
<evidence type="ECO:0000256" key="4">
    <source>
        <dbReference type="ARBA" id="ARBA00023235"/>
    </source>
</evidence>
<dbReference type="GO" id="GO:0005829">
    <property type="term" value="C:cytosol"/>
    <property type="evidence" value="ECO:0007669"/>
    <property type="project" value="TreeGrafter"/>
</dbReference>
<dbReference type="InterPro" id="IPR001303">
    <property type="entry name" value="Aldolase_II/adducin_N"/>
</dbReference>
<dbReference type="SUPFAM" id="SSF53639">
    <property type="entry name" value="AraD/HMP-PK domain-like"/>
    <property type="match status" value="1"/>
</dbReference>
<reference evidence="7" key="1">
    <citation type="submission" date="2019-08" db="EMBL/GenBank/DDBJ databases">
        <authorList>
            <person name="Kucharzyk K."/>
            <person name="Murdoch R.W."/>
            <person name="Higgins S."/>
            <person name="Loffler F."/>
        </authorList>
    </citation>
    <scope>NUCLEOTIDE SEQUENCE</scope>
</reference>
<keyword evidence="3" id="KW-0862">Zinc</keyword>
<keyword evidence="2" id="KW-0479">Metal-binding</keyword>
<dbReference type="NCBIfam" id="NF009003">
    <property type="entry name" value="PRK12348.1"/>
    <property type="match status" value="1"/>
</dbReference>
<dbReference type="FunFam" id="3.40.225.10:FF:000001">
    <property type="entry name" value="L-ribulose-5-phosphate 4-epimerase UlaF"/>
    <property type="match status" value="1"/>
</dbReference>
<dbReference type="PANTHER" id="PTHR22789:SF8">
    <property type="entry name" value="L-RIBULOSE-5-PHOSPHATE 4-EPIMERASE SGBE"/>
    <property type="match status" value="1"/>
</dbReference>
<dbReference type="GO" id="GO:0016832">
    <property type="term" value="F:aldehyde-lyase activity"/>
    <property type="evidence" value="ECO:0007669"/>
    <property type="project" value="TreeGrafter"/>
</dbReference>
<dbReference type="GO" id="GO:0046872">
    <property type="term" value="F:metal ion binding"/>
    <property type="evidence" value="ECO:0007669"/>
    <property type="project" value="UniProtKB-KW"/>
</dbReference>
<dbReference type="EMBL" id="VSSQ01020432">
    <property type="protein sequence ID" value="MPM65280.1"/>
    <property type="molecule type" value="Genomic_DNA"/>
</dbReference>
<dbReference type="SMART" id="SM01007">
    <property type="entry name" value="Aldolase_II"/>
    <property type="match status" value="1"/>
</dbReference>
<gene>
    <name evidence="7" type="primary">ulaF_3</name>
    <name evidence="7" type="ORF">SDC9_112175</name>
</gene>
<protein>
    <submittedName>
        <fullName evidence="7">L-ribulose-5-phosphate 4-epimerase UlaF</fullName>
        <ecNumber evidence="7">5.1.3.4</ecNumber>
    </submittedName>
</protein>
<dbReference type="GO" id="GO:0019323">
    <property type="term" value="P:pentose catabolic process"/>
    <property type="evidence" value="ECO:0007669"/>
    <property type="project" value="TreeGrafter"/>
</dbReference>
<dbReference type="EC" id="5.1.3.4" evidence="7"/>
<evidence type="ECO:0000259" key="6">
    <source>
        <dbReference type="SMART" id="SM01007"/>
    </source>
</evidence>
<dbReference type="AlphaFoldDB" id="A0A645BIJ4"/>